<dbReference type="SUPFAM" id="SSF53686">
    <property type="entry name" value="Tryptophan synthase beta subunit-like PLP-dependent enzymes"/>
    <property type="match status" value="1"/>
</dbReference>
<comment type="cofactor">
    <cofactor evidence="1">
        <name>pyridoxal 5'-phosphate</name>
        <dbReference type="ChEBI" id="CHEBI:597326"/>
    </cofactor>
</comment>
<name>A0A9D2KKG4_9BACT</name>
<comment type="catalytic activity">
    <reaction evidence="8">
        <text>O-acetyl-L-serine + hydrogen sulfide = L-cysteine + acetate</text>
        <dbReference type="Rhea" id="RHEA:14829"/>
        <dbReference type="ChEBI" id="CHEBI:29919"/>
        <dbReference type="ChEBI" id="CHEBI:30089"/>
        <dbReference type="ChEBI" id="CHEBI:35235"/>
        <dbReference type="ChEBI" id="CHEBI:58340"/>
        <dbReference type="EC" id="2.5.1.47"/>
    </reaction>
</comment>
<dbReference type="InterPro" id="IPR001926">
    <property type="entry name" value="TrpB-like_PALP"/>
</dbReference>
<organism evidence="10 11">
    <name type="scientific">Candidatus Mailhella merdigallinarum</name>
    <dbReference type="NCBI Taxonomy" id="2838658"/>
    <lineage>
        <taxon>Bacteria</taxon>
        <taxon>Pseudomonadati</taxon>
        <taxon>Thermodesulfobacteriota</taxon>
        <taxon>Desulfovibrionia</taxon>
        <taxon>Desulfovibrionales</taxon>
        <taxon>Desulfovibrionaceae</taxon>
        <taxon>Mailhella</taxon>
    </lineage>
</organism>
<dbReference type="CDD" id="cd01561">
    <property type="entry name" value="CBS_like"/>
    <property type="match status" value="1"/>
</dbReference>
<reference evidence="10" key="2">
    <citation type="submission" date="2021-04" db="EMBL/GenBank/DDBJ databases">
        <authorList>
            <person name="Gilroy R."/>
        </authorList>
    </citation>
    <scope>NUCLEOTIDE SEQUENCE</scope>
    <source>
        <strain evidence="10">CHK186-16707</strain>
    </source>
</reference>
<evidence type="ECO:0000259" key="9">
    <source>
        <dbReference type="Pfam" id="PF00291"/>
    </source>
</evidence>
<evidence type="ECO:0000256" key="8">
    <source>
        <dbReference type="ARBA" id="ARBA00047931"/>
    </source>
</evidence>
<keyword evidence="5" id="KW-0808">Transferase</keyword>
<evidence type="ECO:0000256" key="6">
    <source>
        <dbReference type="ARBA" id="ARBA00022898"/>
    </source>
</evidence>
<dbReference type="InterPro" id="IPR050214">
    <property type="entry name" value="Cys_Synth/Cystath_Beta-Synth"/>
</dbReference>
<evidence type="ECO:0000256" key="5">
    <source>
        <dbReference type="ARBA" id="ARBA00022679"/>
    </source>
</evidence>
<accession>A0A9D2KKG4</accession>
<proteinExistence type="inferred from homology"/>
<dbReference type="EMBL" id="DXAN01000002">
    <property type="protein sequence ID" value="HJA07666.1"/>
    <property type="molecule type" value="Genomic_DNA"/>
</dbReference>
<comment type="caution">
    <text evidence="10">The sequence shown here is derived from an EMBL/GenBank/DDBJ whole genome shotgun (WGS) entry which is preliminary data.</text>
</comment>
<keyword evidence="4" id="KW-0028">Amino-acid biosynthesis</keyword>
<evidence type="ECO:0000313" key="10">
    <source>
        <dbReference type="EMBL" id="HJA07666.1"/>
    </source>
</evidence>
<gene>
    <name evidence="10" type="ORF">H9962_00525</name>
</gene>
<keyword evidence="6" id="KW-0663">Pyridoxal phosphate</keyword>
<dbReference type="FunFam" id="3.40.50.1100:FF:000006">
    <property type="entry name" value="Cysteine synthase"/>
    <property type="match status" value="1"/>
</dbReference>
<dbReference type="GO" id="GO:0004124">
    <property type="term" value="F:cysteine synthase activity"/>
    <property type="evidence" value="ECO:0007669"/>
    <property type="project" value="UniProtKB-EC"/>
</dbReference>
<evidence type="ECO:0000256" key="3">
    <source>
        <dbReference type="ARBA" id="ARBA00012681"/>
    </source>
</evidence>
<feature type="domain" description="Tryptophan synthase beta chain-like PALP" evidence="9">
    <location>
        <begin position="5"/>
        <end position="290"/>
    </location>
</feature>
<dbReference type="InterPro" id="IPR036052">
    <property type="entry name" value="TrpB-like_PALP_sf"/>
</dbReference>
<dbReference type="Pfam" id="PF00291">
    <property type="entry name" value="PALP"/>
    <property type="match status" value="1"/>
</dbReference>
<dbReference type="PANTHER" id="PTHR10314">
    <property type="entry name" value="CYSTATHIONINE BETA-SYNTHASE"/>
    <property type="match status" value="1"/>
</dbReference>
<dbReference type="Gene3D" id="3.40.50.1100">
    <property type="match status" value="2"/>
</dbReference>
<evidence type="ECO:0000313" key="11">
    <source>
        <dbReference type="Proteomes" id="UP000824225"/>
    </source>
</evidence>
<reference evidence="10" key="1">
    <citation type="journal article" date="2021" name="PeerJ">
        <title>Extensive microbial diversity within the chicken gut microbiome revealed by metagenomics and culture.</title>
        <authorList>
            <person name="Gilroy R."/>
            <person name="Ravi A."/>
            <person name="Getino M."/>
            <person name="Pursley I."/>
            <person name="Horton D.L."/>
            <person name="Alikhan N.F."/>
            <person name="Baker D."/>
            <person name="Gharbi K."/>
            <person name="Hall N."/>
            <person name="Watson M."/>
            <person name="Adriaenssens E.M."/>
            <person name="Foster-Nyarko E."/>
            <person name="Jarju S."/>
            <person name="Secka A."/>
            <person name="Antonio M."/>
            <person name="Oren A."/>
            <person name="Chaudhuri R.R."/>
            <person name="La Ragione R."/>
            <person name="Hildebrand F."/>
            <person name="Pallen M.J."/>
        </authorList>
    </citation>
    <scope>NUCLEOTIDE SEQUENCE</scope>
    <source>
        <strain evidence="10">CHK186-16707</strain>
    </source>
</reference>
<dbReference type="EC" id="2.5.1.47" evidence="3"/>
<keyword evidence="7" id="KW-0198">Cysteine biosynthesis</keyword>
<comment type="similarity">
    <text evidence="2">Belongs to the cysteine synthase/cystathionine beta-synthase family.</text>
</comment>
<evidence type="ECO:0000256" key="2">
    <source>
        <dbReference type="ARBA" id="ARBA00007103"/>
    </source>
</evidence>
<dbReference type="Proteomes" id="UP000824225">
    <property type="component" value="Unassembled WGS sequence"/>
</dbReference>
<evidence type="ECO:0000256" key="7">
    <source>
        <dbReference type="ARBA" id="ARBA00023192"/>
    </source>
</evidence>
<protein>
    <recommendedName>
        <fullName evidence="3">cysteine synthase</fullName>
        <ecNumber evidence="3">2.5.1.47</ecNumber>
    </recommendedName>
</protein>
<sequence length="307" mass="33320">MNVLDETGHTPLVRLERLSAKLGAHIWLKDETRNPTGSVKDRVACHCVRMAKERGDITGKKAVVEACSGTLGVSLAMTCAVLGYHLYVVMSTDIPRAQLAQIERYGAVMYPVAPEAGMTEAVRRARLEHEDNWHSWYFNQFENPDCVALHKTTTGPEIAADMERKGVRVAAFIDAVASGATISGVGACLKERDPSVFIRAVEPAESPVLSGGSSGRHGIPGVGFGFVPANFHREVVDDIYKVETKSAIREARRLMRMEGPACGISTGANLAAAIELARRPEFRGKHIVVLGRDAALPFLTTPLFSRD</sequence>
<dbReference type="AlphaFoldDB" id="A0A9D2KKG4"/>
<evidence type="ECO:0000256" key="1">
    <source>
        <dbReference type="ARBA" id="ARBA00001933"/>
    </source>
</evidence>
<evidence type="ECO:0000256" key="4">
    <source>
        <dbReference type="ARBA" id="ARBA00022605"/>
    </source>
</evidence>